<dbReference type="EMBL" id="JABBNB010000026">
    <property type="protein sequence ID" value="NMO03684.1"/>
    <property type="molecule type" value="Genomic_DNA"/>
</dbReference>
<dbReference type="Proteomes" id="UP000550729">
    <property type="component" value="Unassembled WGS sequence"/>
</dbReference>
<accession>A0A848KY64</accession>
<protein>
    <submittedName>
        <fullName evidence="1">Uncharacterized protein</fullName>
    </submittedName>
</protein>
<reference evidence="1 2" key="1">
    <citation type="submission" date="2020-04" db="EMBL/GenBank/DDBJ databases">
        <title>Gordonia sp. nov. TBRC 11910.</title>
        <authorList>
            <person name="Suriyachadkun C."/>
        </authorList>
    </citation>
    <scope>NUCLEOTIDE SEQUENCE [LARGE SCALE GENOMIC DNA]</scope>
    <source>
        <strain evidence="1 2">TBRC 11910</strain>
    </source>
</reference>
<organism evidence="1 2">
    <name type="scientific">Gordonia asplenii</name>
    <dbReference type="NCBI Taxonomy" id="2725283"/>
    <lineage>
        <taxon>Bacteria</taxon>
        <taxon>Bacillati</taxon>
        <taxon>Actinomycetota</taxon>
        <taxon>Actinomycetes</taxon>
        <taxon>Mycobacteriales</taxon>
        <taxon>Gordoniaceae</taxon>
        <taxon>Gordonia</taxon>
    </lineage>
</organism>
<keyword evidence="2" id="KW-1185">Reference proteome</keyword>
<dbReference type="AlphaFoldDB" id="A0A848KY64"/>
<evidence type="ECO:0000313" key="1">
    <source>
        <dbReference type="EMBL" id="NMO03684.1"/>
    </source>
</evidence>
<evidence type="ECO:0000313" key="2">
    <source>
        <dbReference type="Proteomes" id="UP000550729"/>
    </source>
</evidence>
<comment type="caution">
    <text evidence="1">The sequence shown here is derived from an EMBL/GenBank/DDBJ whole genome shotgun (WGS) entry which is preliminary data.</text>
</comment>
<proteinExistence type="predicted"/>
<name>A0A848KY64_9ACTN</name>
<sequence>MRITRAVLGVACLVAALILAVLAFRAAPGPPDHLAGRTEIRSGEVIRIDVLGPALSIVATGDVDCRVARDGSDHDYARPSRRSLGSHYAEVATVSVPATADYRVACENPSAAIIFSAPTRNVTEYLEQDRRSRRFTWTAVACLMVGECAVVGHRVWGRRRDAT</sequence>
<gene>
    <name evidence="1" type="ORF">HH308_20930</name>
</gene>
<dbReference type="RefSeq" id="WP_170196193.1">
    <property type="nucleotide sequence ID" value="NZ_JABBNB010000026.1"/>
</dbReference>